<proteinExistence type="predicted"/>
<keyword evidence="2" id="KW-1185">Reference proteome</keyword>
<organism evidence="1 2">
    <name type="scientific">Pandoraea anapnoica</name>
    <dbReference type="NCBI Taxonomy" id="2508301"/>
    <lineage>
        <taxon>Bacteria</taxon>
        <taxon>Pseudomonadati</taxon>
        <taxon>Pseudomonadota</taxon>
        <taxon>Betaproteobacteria</taxon>
        <taxon>Burkholderiales</taxon>
        <taxon>Burkholderiaceae</taxon>
        <taxon>Pandoraea</taxon>
    </lineage>
</organism>
<dbReference type="AlphaFoldDB" id="A0A5E4ZMF5"/>
<accession>A0A5E4ZMF5</accession>
<evidence type="ECO:0000313" key="2">
    <source>
        <dbReference type="Proteomes" id="UP000383122"/>
    </source>
</evidence>
<gene>
    <name evidence="1" type="ORF">PAN31117_00613</name>
</gene>
<evidence type="ECO:0000313" key="1">
    <source>
        <dbReference type="EMBL" id="VVE61545.1"/>
    </source>
</evidence>
<dbReference type="Proteomes" id="UP000383122">
    <property type="component" value="Unassembled WGS sequence"/>
</dbReference>
<sequence>MRLIQAIYWLRGTDAFESEKFYRQLDRILKEQHHGQAIIEDLREGFHTLPAWIQSLVREYI</sequence>
<protein>
    <submittedName>
        <fullName evidence="1">Uncharacterized protein</fullName>
    </submittedName>
</protein>
<reference evidence="1 2" key="1">
    <citation type="submission" date="2019-08" db="EMBL/GenBank/DDBJ databases">
        <authorList>
            <person name="Peeters C."/>
        </authorList>
    </citation>
    <scope>NUCLEOTIDE SEQUENCE [LARGE SCALE GENOMIC DNA]</scope>
    <source>
        <strain evidence="1 2">LMG 31117</strain>
    </source>
</reference>
<name>A0A5E4ZMF5_9BURK</name>
<dbReference type="EMBL" id="CABPSP010000001">
    <property type="protein sequence ID" value="VVE61545.1"/>
    <property type="molecule type" value="Genomic_DNA"/>
</dbReference>